<dbReference type="InterPro" id="IPR011323">
    <property type="entry name" value="Mss4/transl-control_tumour"/>
</dbReference>
<gene>
    <name evidence="3" type="ORF">PAPYR_130</name>
</gene>
<dbReference type="SUPFAM" id="SSF51316">
    <property type="entry name" value="Mss4-like"/>
    <property type="match status" value="1"/>
</dbReference>
<evidence type="ECO:0000259" key="2">
    <source>
        <dbReference type="PROSITE" id="PS51797"/>
    </source>
</evidence>
<dbReference type="EMBL" id="JAPMOS010000001">
    <property type="protein sequence ID" value="KAJ4462916.1"/>
    <property type="molecule type" value="Genomic_DNA"/>
</dbReference>
<dbReference type="Proteomes" id="UP001141327">
    <property type="component" value="Unassembled WGS sequence"/>
</dbReference>
<accession>A0ABQ8UXS9</accession>
<comment type="similarity">
    <text evidence="1">Belongs to the TCTP family.</text>
</comment>
<dbReference type="Pfam" id="PF00838">
    <property type="entry name" value="TCTP"/>
    <property type="match status" value="1"/>
</dbReference>
<comment type="caution">
    <text evidence="3">The sequence shown here is derived from an EMBL/GenBank/DDBJ whole genome shotgun (WGS) entry which is preliminary data.</text>
</comment>
<evidence type="ECO:0000313" key="4">
    <source>
        <dbReference type="Proteomes" id="UP001141327"/>
    </source>
</evidence>
<dbReference type="InterPro" id="IPR034737">
    <property type="entry name" value="TCTP"/>
</dbReference>
<dbReference type="PANTHER" id="PTHR11991">
    <property type="entry name" value="TRANSLATIONALLY CONTROLLED TUMOR PROTEIN-RELATED"/>
    <property type="match status" value="1"/>
</dbReference>
<evidence type="ECO:0000256" key="1">
    <source>
        <dbReference type="PROSITE-ProRule" id="PRU01133"/>
    </source>
</evidence>
<sequence>MIVYKDIFSGDEMLSDSFPATETDAFLEVESANITVGDEQINIGANPAEGEVEEGPEAQRVNNIVHGFKLHETSFAKPDYLKALKDYMMRVKAYLQEKTPDRVAPFMAAAKVAAANIVANFADYTFYTGESYEQTAMIVLSKFVGEATTPTFFFWKDGLRQDKY</sequence>
<dbReference type="InterPro" id="IPR011057">
    <property type="entry name" value="Mss4-like_sf"/>
</dbReference>
<dbReference type="InterPro" id="IPR018105">
    <property type="entry name" value="Translational_control_tumour_p"/>
</dbReference>
<protein>
    <submittedName>
        <fullName evidence="3">Cytoplasmic protein</fullName>
    </submittedName>
</protein>
<dbReference type="PANTHER" id="PTHR11991:SF0">
    <property type="entry name" value="TRANSLATIONALLY-CONTROLLED TUMOR PROTEIN"/>
    <property type="match status" value="1"/>
</dbReference>
<evidence type="ECO:0000313" key="3">
    <source>
        <dbReference type="EMBL" id="KAJ4462916.1"/>
    </source>
</evidence>
<proteinExistence type="inferred from homology"/>
<keyword evidence="4" id="KW-1185">Reference proteome</keyword>
<name>A0ABQ8UXS9_9EUKA</name>
<dbReference type="PROSITE" id="PS51797">
    <property type="entry name" value="TCTP_3"/>
    <property type="match status" value="1"/>
</dbReference>
<organism evidence="3 4">
    <name type="scientific">Paratrimastix pyriformis</name>
    <dbReference type="NCBI Taxonomy" id="342808"/>
    <lineage>
        <taxon>Eukaryota</taxon>
        <taxon>Metamonada</taxon>
        <taxon>Preaxostyla</taxon>
        <taxon>Paratrimastigidae</taxon>
        <taxon>Paratrimastix</taxon>
    </lineage>
</organism>
<dbReference type="Gene3D" id="2.170.150.10">
    <property type="entry name" value="Metal Binding Protein, Guanine Nucleotide Exchange Factor, Chain A"/>
    <property type="match status" value="1"/>
</dbReference>
<feature type="domain" description="TCTP" evidence="2">
    <location>
        <begin position="1"/>
        <end position="164"/>
    </location>
</feature>
<reference evidence="3" key="1">
    <citation type="journal article" date="2022" name="bioRxiv">
        <title>Genomics of Preaxostyla Flagellates Illuminates Evolutionary Transitions and the Path Towards Mitochondrial Loss.</title>
        <authorList>
            <person name="Novak L.V.F."/>
            <person name="Treitli S.C."/>
            <person name="Pyrih J."/>
            <person name="Halakuc P."/>
            <person name="Pipaliya S.V."/>
            <person name="Vacek V."/>
            <person name="Brzon O."/>
            <person name="Soukal P."/>
            <person name="Eme L."/>
            <person name="Dacks J.B."/>
            <person name="Karnkowska A."/>
            <person name="Elias M."/>
            <person name="Hampl V."/>
        </authorList>
    </citation>
    <scope>NUCLEOTIDE SEQUENCE</scope>
    <source>
        <strain evidence="3">RCP-MX</strain>
    </source>
</reference>
<dbReference type="PRINTS" id="PR01653">
    <property type="entry name" value="TCTPROTEIN"/>
</dbReference>